<organism evidence="10 11">
    <name type="scientific">Thermophagus xiamenensis</name>
    <dbReference type="NCBI Taxonomy" id="385682"/>
    <lineage>
        <taxon>Bacteria</taxon>
        <taxon>Pseudomonadati</taxon>
        <taxon>Bacteroidota</taxon>
        <taxon>Bacteroidia</taxon>
        <taxon>Marinilabiliales</taxon>
        <taxon>Marinilabiliaceae</taxon>
        <taxon>Thermophagus</taxon>
    </lineage>
</organism>
<dbReference type="GO" id="GO:0006080">
    <property type="term" value="P:substituted mannan metabolic process"/>
    <property type="evidence" value="ECO:0007669"/>
    <property type="project" value="UniProtKB-UniRule"/>
</dbReference>
<name>A0A1I1ZF04_9BACT</name>
<dbReference type="Proteomes" id="UP000181976">
    <property type="component" value="Unassembled WGS sequence"/>
</dbReference>
<keyword evidence="3 4" id="KW-0326">Glycosidase</keyword>
<evidence type="ECO:0000256" key="6">
    <source>
        <dbReference type="PIRSR" id="PIRSR018168-2"/>
    </source>
</evidence>
<keyword evidence="4" id="KW-0964">Secreted</keyword>
<comment type="catalytic activity">
    <reaction evidence="4">
        <text>Random hydrolysis of (1-&gt;4)-beta-D-mannosidic linkages in mannans, galactomannans and glucomannans.</text>
        <dbReference type="EC" id="3.2.1.78"/>
    </reaction>
</comment>
<evidence type="ECO:0000256" key="1">
    <source>
        <dbReference type="ARBA" id="ARBA00007754"/>
    </source>
</evidence>
<dbReference type="SUPFAM" id="SSF51445">
    <property type="entry name" value="(Trans)glycosidases"/>
    <property type="match status" value="1"/>
</dbReference>
<evidence type="ECO:0000313" key="11">
    <source>
        <dbReference type="Proteomes" id="UP000181976"/>
    </source>
</evidence>
<comment type="subcellular location">
    <subcellularLocation>
        <location evidence="4">Secreted</location>
    </subcellularLocation>
</comment>
<dbReference type="PROSITE" id="PS51764">
    <property type="entry name" value="GH26"/>
    <property type="match status" value="1"/>
</dbReference>
<feature type="binding site" evidence="6">
    <location>
        <position position="121"/>
    </location>
    <ligand>
        <name>substrate</name>
    </ligand>
</feature>
<feature type="binding site" evidence="6">
    <location>
        <position position="189"/>
    </location>
    <ligand>
        <name>substrate</name>
    </ligand>
</feature>
<dbReference type="PANTHER" id="PTHR40079">
    <property type="entry name" value="MANNAN ENDO-1,4-BETA-MANNOSIDASE E-RELATED"/>
    <property type="match status" value="1"/>
</dbReference>
<evidence type="ECO:0000256" key="7">
    <source>
        <dbReference type="PIRSR" id="PIRSR018168-3"/>
    </source>
</evidence>
<keyword evidence="2 4" id="KW-0378">Hydrolase</keyword>
<dbReference type="eggNOG" id="COG4124">
    <property type="taxonomic scope" value="Bacteria"/>
</dbReference>
<dbReference type="InterPro" id="IPR016714">
    <property type="entry name" value="MANB/E"/>
</dbReference>
<dbReference type="PIRSF" id="PIRSF018168">
    <property type="entry name" value="Mannan-1_4-beta-mannosidase"/>
    <property type="match status" value="1"/>
</dbReference>
<evidence type="ECO:0000256" key="2">
    <source>
        <dbReference type="ARBA" id="ARBA00022801"/>
    </source>
</evidence>
<keyword evidence="4" id="KW-0119">Carbohydrate metabolism</keyword>
<dbReference type="EC" id="3.2.1.78" evidence="4"/>
<dbReference type="Gene3D" id="3.20.20.80">
    <property type="entry name" value="Glycosidases"/>
    <property type="match status" value="1"/>
</dbReference>
<dbReference type="STRING" id="385682.SAMN05444380_10988"/>
<evidence type="ECO:0000259" key="9">
    <source>
        <dbReference type="PROSITE" id="PS51764"/>
    </source>
</evidence>
<dbReference type="PROSITE" id="PS51257">
    <property type="entry name" value="PROKAR_LIPOPROTEIN"/>
    <property type="match status" value="1"/>
</dbReference>
<dbReference type="InParanoid" id="A0A1I1ZF04"/>
<dbReference type="GO" id="GO:0016985">
    <property type="term" value="F:mannan endo-1,4-beta-mannosidase activity"/>
    <property type="evidence" value="ECO:0007669"/>
    <property type="project" value="UniProtKB-UniRule"/>
</dbReference>
<sequence>MKKIIITLLTVNLMIACGAGKSSDTENNSAKILFKQLKAIKNNGILFGHQDDLAYGIGWKYEEGRSDTYETAGDYPALLGWELGGIELGRTVNLDSVPFETMRRLALKGYQQGAVITFSWHPYSPLDPTKNAWTTDTEVVKHILPGGTHHDVFKKYLDRVALFMASLKTEKGDQIPFIFRPWHEMDGDWFWWGSSLCSPKEFKQLFRFTIEYLRNQKEINFLSAYSPDNRFNTEDEYLTWYPGNDVVDIIGVDNYGDFRPGTENIEAARHKLEIVVNYAEKTGKVAAFTETGLDKMTDYKWFTQKLGKSIFSGKTADKIAYVMLWRNADTTHFFSTYPHHPSASDFKTFVSNEKVWLLKDWNQFKQNNNLN</sequence>
<gene>
    <name evidence="10" type="ORF">SAMN05444380_10988</name>
</gene>
<dbReference type="Pfam" id="PF02156">
    <property type="entry name" value="Glyco_hydro_26"/>
    <property type="match status" value="1"/>
</dbReference>
<reference evidence="10 11" key="1">
    <citation type="submission" date="2016-10" db="EMBL/GenBank/DDBJ databases">
        <authorList>
            <person name="de Groot N.N."/>
        </authorList>
    </citation>
    <scope>NUCLEOTIDE SEQUENCE [LARGE SCALE GENOMIC DNA]</scope>
    <source>
        <strain evidence="10 11">DSM 19012</strain>
    </source>
</reference>
<dbReference type="InterPro" id="IPR022790">
    <property type="entry name" value="GH26_dom"/>
</dbReference>
<dbReference type="AlphaFoldDB" id="A0A1I1ZF04"/>
<comment type="similarity">
    <text evidence="1 4 8">Belongs to the glycosyl hydrolase 26 family.</text>
</comment>
<evidence type="ECO:0000256" key="8">
    <source>
        <dbReference type="PROSITE-ProRule" id="PRU01100"/>
    </source>
</evidence>
<accession>A0A1I1ZF04</accession>
<feature type="active site" description="Nucleophile" evidence="5 8">
    <location>
        <position position="290"/>
    </location>
</feature>
<protein>
    <recommendedName>
        <fullName evidence="4">Mannan endo-1,4-beta-mannosidase</fullName>
        <ecNumber evidence="4">3.2.1.78</ecNumber>
    </recommendedName>
</protein>
<feature type="site" description="Plays an important role in maintaining the position of the catalytic nucleophile" evidence="7">
    <location>
        <position position="183"/>
    </location>
</feature>
<dbReference type="EMBL" id="FONA01000009">
    <property type="protein sequence ID" value="SFE30331.1"/>
    <property type="molecule type" value="Genomic_DNA"/>
</dbReference>
<proteinExistence type="inferred from homology"/>
<dbReference type="GO" id="GO:0005576">
    <property type="term" value="C:extracellular region"/>
    <property type="evidence" value="ECO:0007669"/>
    <property type="project" value="UniProtKB-SubCell"/>
</dbReference>
<keyword evidence="11" id="KW-1185">Reference proteome</keyword>
<dbReference type="PANTHER" id="PTHR40079:SF4">
    <property type="entry name" value="GH26 DOMAIN-CONTAINING PROTEIN-RELATED"/>
    <property type="match status" value="1"/>
</dbReference>
<dbReference type="InterPro" id="IPR017853">
    <property type="entry name" value="GH"/>
</dbReference>
<feature type="binding site" evidence="6">
    <location>
        <position position="255"/>
    </location>
    <ligand>
        <name>substrate</name>
    </ligand>
</feature>
<dbReference type="RefSeq" id="WP_010526328.1">
    <property type="nucleotide sequence ID" value="NZ_AFSL01000008.1"/>
</dbReference>
<dbReference type="InterPro" id="IPR000805">
    <property type="entry name" value="Glyco_hydro_26"/>
</dbReference>
<evidence type="ECO:0000313" key="10">
    <source>
        <dbReference type="EMBL" id="SFE30331.1"/>
    </source>
</evidence>
<feature type="domain" description="GH26" evidence="9">
    <location>
        <begin position="28"/>
        <end position="359"/>
    </location>
</feature>
<evidence type="ECO:0000256" key="5">
    <source>
        <dbReference type="PIRSR" id="PIRSR018168-1"/>
    </source>
</evidence>
<evidence type="ECO:0000256" key="3">
    <source>
        <dbReference type="ARBA" id="ARBA00023295"/>
    </source>
</evidence>
<dbReference type="OrthoDB" id="9816550at2"/>
<feature type="active site" description="Proton donor" evidence="5 8">
    <location>
        <position position="184"/>
    </location>
</feature>
<evidence type="ECO:0000256" key="4">
    <source>
        <dbReference type="PIRNR" id="PIRNR018168"/>
    </source>
</evidence>
<dbReference type="PRINTS" id="PR00739">
    <property type="entry name" value="GLHYDRLASE26"/>
</dbReference>